<dbReference type="OrthoDB" id="403948at2"/>
<reference evidence="1 2" key="1">
    <citation type="submission" date="2019-06" db="EMBL/GenBank/DDBJ databases">
        <title>Mycoplasma sp. 2F1A isolated from ostrich.</title>
        <authorList>
            <person name="Spergser J."/>
        </authorList>
    </citation>
    <scope>NUCLEOTIDE SEQUENCE [LARGE SCALE GENOMIC DNA]</scope>
    <source>
        <strain evidence="1 2">2F1A</strain>
    </source>
</reference>
<dbReference type="SUPFAM" id="SSF52980">
    <property type="entry name" value="Restriction endonuclease-like"/>
    <property type="match status" value="1"/>
</dbReference>
<dbReference type="NCBIfam" id="NF045870">
    <property type="entry name" value="MAGa7180_fam_nucl"/>
    <property type="match status" value="1"/>
</dbReference>
<accession>A0A5B7XVF8</accession>
<evidence type="ECO:0000313" key="2">
    <source>
        <dbReference type="Proteomes" id="UP000305457"/>
    </source>
</evidence>
<name>A0A5B7XVF8_9MOLU</name>
<dbReference type="AlphaFoldDB" id="A0A5B7XVF8"/>
<dbReference type="InterPro" id="IPR011604">
    <property type="entry name" value="PDDEXK-like_dom_sf"/>
</dbReference>
<sequence length="282" mass="32674">MSNKKITRKYYNNRDYFLDFENRTLTLSDALYAKLKGTNQFEKFKKIGGSSVGNILISDNFKNDFIAYCFITRLNPAVFQTKYIDAGNAIEPKVFDLLRATYPDQVIENYRAEDYGYDYFKDTHPIISGVPDGYIPAINRIVEVKTAGAKKKEAWDKYGVDKSYIKQAQLYSFLKGANSFVIVAAFLNDDAGDYLNPEQVDLTQREVKGYAFTIDQNVVRDDIKKVEEWYKFYTNTNVSPKFDLAVNADLIEYLKCENQQQWIDYANKLKQQGKMDLDFIIE</sequence>
<evidence type="ECO:0000313" key="1">
    <source>
        <dbReference type="EMBL" id="QCZ36677.1"/>
    </source>
</evidence>
<dbReference type="RefSeq" id="WP_139592160.1">
    <property type="nucleotide sequence ID" value="NZ_CP040825.1"/>
</dbReference>
<organism evidence="1 2">
    <name type="scientific">Mycoplasma nasistruthionis</name>
    <dbReference type="NCBI Taxonomy" id="353852"/>
    <lineage>
        <taxon>Bacteria</taxon>
        <taxon>Bacillati</taxon>
        <taxon>Mycoplasmatota</taxon>
        <taxon>Mollicutes</taxon>
        <taxon>Mycoplasmataceae</taxon>
        <taxon>Mycoplasma</taxon>
    </lineage>
</organism>
<proteinExistence type="predicted"/>
<dbReference type="KEGG" id="mnh:FG904_01455"/>
<dbReference type="Gene3D" id="3.90.320.10">
    <property type="match status" value="1"/>
</dbReference>
<protein>
    <recommendedName>
        <fullName evidence="3">YqaJ viral recombinase domain-containing protein</fullName>
    </recommendedName>
</protein>
<dbReference type="Proteomes" id="UP000305457">
    <property type="component" value="Chromosome"/>
</dbReference>
<dbReference type="InterPro" id="IPR011335">
    <property type="entry name" value="Restrct_endonuc-II-like"/>
</dbReference>
<dbReference type="EMBL" id="CP040825">
    <property type="protein sequence ID" value="QCZ36677.1"/>
    <property type="molecule type" value="Genomic_DNA"/>
</dbReference>
<evidence type="ECO:0008006" key="3">
    <source>
        <dbReference type="Google" id="ProtNLM"/>
    </source>
</evidence>
<gene>
    <name evidence="1" type="ORF">FG904_01455</name>
</gene>